<feature type="region of interest" description="Disordered" evidence="1">
    <location>
        <begin position="24"/>
        <end position="73"/>
    </location>
</feature>
<proteinExistence type="predicted"/>
<accession>A0AAD7H3N0</accession>
<feature type="compositionally biased region" description="Pro residues" evidence="1">
    <location>
        <begin position="49"/>
        <end position="59"/>
    </location>
</feature>
<reference evidence="2" key="1">
    <citation type="submission" date="2023-03" db="EMBL/GenBank/DDBJ databases">
        <title>Massive genome expansion in bonnet fungi (Mycena s.s.) driven by repeated elements and novel gene families across ecological guilds.</title>
        <authorList>
            <consortium name="Lawrence Berkeley National Laboratory"/>
            <person name="Harder C.B."/>
            <person name="Miyauchi S."/>
            <person name="Viragh M."/>
            <person name="Kuo A."/>
            <person name="Thoen E."/>
            <person name="Andreopoulos B."/>
            <person name="Lu D."/>
            <person name="Skrede I."/>
            <person name="Drula E."/>
            <person name="Henrissat B."/>
            <person name="Morin E."/>
            <person name="Kohler A."/>
            <person name="Barry K."/>
            <person name="LaButti K."/>
            <person name="Morin E."/>
            <person name="Salamov A."/>
            <person name="Lipzen A."/>
            <person name="Mereny Z."/>
            <person name="Hegedus B."/>
            <person name="Baldrian P."/>
            <person name="Stursova M."/>
            <person name="Weitz H."/>
            <person name="Taylor A."/>
            <person name="Grigoriev I.V."/>
            <person name="Nagy L.G."/>
            <person name="Martin F."/>
            <person name="Kauserud H."/>
        </authorList>
    </citation>
    <scope>NUCLEOTIDE SEQUENCE</scope>
    <source>
        <strain evidence="2">CBHHK182m</strain>
    </source>
</reference>
<feature type="compositionally biased region" description="Basic residues" evidence="1">
    <location>
        <begin position="60"/>
        <end position="69"/>
    </location>
</feature>
<comment type="caution">
    <text evidence="2">The sequence shown here is derived from an EMBL/GenBank/DDBJ whole genome shotgun (WGS) entry which is preliminary data.</text>
</comment>
<dbReference type="EMBL" id="JARKIB010000393">
    <property type="protein sequence ID" value="KAJ7711553.1"/>
    <property type="molecule type" value="Genomic_DNA"/>
</dbReference>
<protein>
    <submittedName>
        <fullName evidence="2">Uncharacterized protein</fullName>
    </submittedName>
</protein>
<organism evidence="2 3">
    <name type="scientific">Mycena metata</name>
    <dbReference type="NCBI Taxonomy" id="1033252"/>
    <lineage>
        <taxon>Eukaryota</taxon>
        <taxon>Fungi</taxon>
        <taxon>Dikarya</taxon>
        <taxon>Basidiomycota</taxon>
        <taxon>Agaricomycotina</taxon>
        <taxon>Agaricomycetes</taxon>
        <taxon>Agaricomycetidae</taxon>
        <taxon>Agaricales</taxon>
        <taxon>Marasmiineae</taxon>
        <taxon>Mycenaceae</taxon>
        <taxon>Mycena</taxon>
    </lineage>
</organism>
<evidence type="ECO:0000313" key="2">
    <source>
        <dbReference type="EMBL" id="KAJ7711553.1"/>
    </source>
</evidence>
<sequence length="202" mass="22142">MARGEKQPTPLIKRKRHVLSAWTLDSGLATDQTKPTNLAPMPTNGNLPSSPPQYAGPPPPHKKRKRTRVGKGTQARWLRGALTPTYSNVLILAPLHVTRASFGVSATDAYADSLSSSFLSSYSVIHLEISRYPTYDARRRMPTPLAPTCSQFKAQCKVQVKSSKFKAQALKAKLQPKANSKPRALPYGAERIIPLPIPLPLP</sequence>
<dbReference type="Proteomes" id="UP001215598">
    <property type="component" value="Unassembled WGS sequence"/>
</dbReference>
<gene>
    <name evidence="2" type="ORF">B0H16DRAFT_1480262</name>
</gene>
<name>A0AAD7H3N0_9AGAR</name>
<keyword evidence="3" id="KW-1185">Reference proteome</keyword>
<evidence type="ECO:0000256" key="1">
    <source>
        <dbReference type="SAM" id="MobiDB-lite"/>
    </source>
</evidence>
<evidence type="ECO:0000313" key="3">
    <source>
        <dbReference type="Proteomes" id="UP001215598"/>
    </source>
</evidence>
<dbReference type="AlphaFoldDB" id="A0AAD7H3N0"/>